<feature type="transmembrane region" description="Helical" evidence="5">
    <location>
        <begin position="171"/>
        <end position="193"/>
    </location>
</feature>
<feature type="domain" description="STAS" evidence="6">
    <location>
        <begin position="519"/>
        <end position="652"/>
    </location>
</feature>
<gene>
    <name evidence="7" type="ORF">V9T40_013618</name>
</gene>
<dbReference type="InterPro" id="IPR036513">
    <property type="entry name" value="STAS_dom_sf"/>
</dbReference>
<evidence type="ECO:0000256" key="3">
    <source>
        <dbReference type="ARBA" id="ARBA00022989"/>
    </source>
</evidence>
<keyword evidence="4 5" id="KW-0472">Membrane</keyword>
<dbReference type="AlphaFoldDB" id="A0AAN9Y2M5"/>
<evidence type="ECO:0000259" key="6">
    <source>
        <dbReference type="PROSITE" id="PS50801"/>
    </source>
</evidence>
<accession>A0AAN9Y2M5</accession>
<dbReference type="EMBL" id="JBBCAQ010000033">
    <property type="protein sequence ID" value="KAK7582173.1"/>
    <property type="molecule type" value="Genomic_DNA"/>
</dbReference>
<keyword evidence="8" id="KW-1185">Reference proteome</keyword>
<feature type="transmembrane region" description="Helical" evidence="5">
    <location>
        <begin position="95"/>
        <end position="118"/>
    </location>
</feature>
<dbReference type="SUPFAM" id="SSF52091">
    <property type="entry name" value="SpoIIaa-like"/>
    <property type="match status" value="1"/>
</dbReference>
<feature type="transmembrane region" description="Helical" evidence="5">
    <location>
        <begin position="333"/>
        <end position="356"/>
    </location>
</feature>
<dbReference type="Proteomes" id="UP001367676">
    <property type="component" value="Unassembled WGS sequence"/>
</dbReference>
<evidence type="ECO:0000256" key="1">
    <source>
        <dbReference type="ARBA" id="ARBA00004141"/>
    </source>
</evidence>
<dbReference type="Pfam" id="PF01740">
    <property type="entry name" value="STAS"/>
    <property type="match status" value="1"/>
</dbReference>
<reference evidence="7 8" key="1">
    <citation type="submission" date="2024-03" db="EMBL/GenBank/DDBJ databases">
        <title>Adaptation during the transition from Ophiocordyceps entomopathogen to insect associate is accompanied by gene loss and intensified selection.</title>
        <authorList>
            <person name="Ward C.M."/>
            <person name="Onetto C.A."/>
            <person name="Borneman A.R."/>
        </authorList>
    </citation>
    <scope>NUCLEOTIDE SEQUENCE [LARGE SCALE GENOMIC DNA]</scope>
    <source>
        <strain evidence="7">AWRI1</strain>
        <tissue evidence="7">Single Adult Female</tissue>
    </source>
</reference>
<dbReference type="CDD" id="cd07042">
    <property type="entry name" value="STAS_SulP_like_sulfate_transporter"/>
    <property type="match status" value="1"/>
</dbReference>
<comment type="caution">
    <text evidence="7">The sequence shown here is derived from an EMBL/GenBank/DDBJ whole genome shotgun (WGS) entry which is preliminary data.</text>
</comment>
<feature type="transmembrane region" description="Helical" evidence="5">
    <location>
        <begin position="250"/>
        <end position="272"/>
    </location>
</feature>
<evidence type="ECO:0000313" key="7">
    <source>
        <dbReference type="EMBL" id="KAK7582173.1"/>
    </source>
</evidence>
<dbReference type="InterPro" id="IPR002645">
    <property type="entry name" value="STAS_dom"/>
</dbReference>
<keyword evidence="3 5" id="KW-1133">Transmembrane helix</keyword>
<sequence>MDPSRRFFLKIERPVYQIEDVDATAKKTNSDSRTALFSDVEDMSYKRCARRAVLGAIPFITWLSNYNWKEDLAKDIISGCTVAIMNIPQGMAYAMLANVPPVVGIYMAFFPVIVYAFLGTSRHISMGSFAVVCLMTGKIVLQYSNNGHNPTDVDNSTNTESLIPSYSPVEVATAVSLMVGIFQILMFICRLGVISSLLSETLVSGFTAGAGIHVFTSQIKDTFGFHVTSYTGLFQNIKTYFDILTHLFTINWVATMISVITVLVLVFNNYFLKPWVNKKSIIPVPIELIVVLIGTIVSQYYDLADTYGIKTVGHISVGIPEPKSPPIALLPQISLQSLIIAIIAYIVSVSMALIFAQKNKYEINPNQELLAQGAGNIVGSFFSCAPFAASLSRSVIQETVGGKTQLASLVSCTLLLFVLLWFGPYFEPLPRCVLSSLIIVALQSVLFQVKNLPKIWKLSILDGIVFLVTYLTVVIVDIDVGLLVGLFFSILSLLIQGMKPYTCLLSRVPGTDIYVDKSKYNHTIDPPGGKIVRYAGGINFANRGYFKDGLYNLLNIHPKKIQQTANRSNRIYSIETVDKVRFVVLDISGIHYLDPSGAQAVRSIAEEFQEINIPFYIAGTSDPVYESFKSNHLLETNLFNFFPTVHDAVLYAQYTLSINTNVER</sequence>
<feature type="transmembrane region" description="Helical" evidence="5">
    <location>
        <begin position="406"/>
        <end position="422"/>
    </location>
</feature>
<evidence type="ECO:0000313" key="8">
    <source>
        <dbReference type="Proteomes" id="UP001367676"/>
    </source>
</evidence>
<feature type="transmembrane region" description="Helical" evidence="5">
    <location>
        <begin position="458"/>
        <end position="476"/>
    </location>
</feature>
<dbReference type="InterPro" id="IPR001902">
    <property type="entry name" value="SLC26A/SulP_fam"/>
</dbReference>
<dbReference type="PANTHER" id="PTHR11814">
    <property type="entry name" value="SULFATE TRANSPORTER"/>
    <property type="match status" value="1"/>
</dbReference>
<feature type="transmembrane region" description="Helical" evidence="5">
    <location>
        <begin position="284"/>
        <end position="301"/>
    </location>
</feature>
<name>A0AAN9Y2M5_9HEMI</name>
<keyword evidence="2 5" id="KW-0812">Transmembrane</keyword>
<organism evidence="7 8">
    <name type="scientific">Parthenolecanium corni</name>
    <dbReference type="NCBI Taxonomy" id="536013"/>
    <lineage>
        <taxon>Eukaryota</taxon>
        <taxon>Metazoa</taxon>
        <taxon>Ecdysozoa</taxon>
        <taxon>Arthropoda</taxon>
        <taxon>Hexapoda</taxon>
        <taxon>Insecta</taxon>
        <taxon>Pterygota</taxon>
        <taxon>Neoptera</taxon>
        <taxon>Paraneoptera</taxon>
        <taxon>Hemiptera</taxon>
        <taxon>Sternorrhyncha</taxon>
        <taxon>Coccoidea</taxon>
        <taxon>Coccidae</taxon>
        <taxon>Parthenolecanium</taxon>
    </lineage>
</organism>
<protein>
    <recommendedName>
        <fullName evidence="6">STAS domain-containing protein</fullName>
    </recommendedName>
</protein>
<dbReference type="InterPro" id="IPR011547">
    <property type="entry name" value="SLC26A/SulP_dom"/>
</dbReference>
<evidence type="ECO:0000256" key="4">
    <source>
        <dbReference type="ARBA" id="ARBA00023136"/>
    </source>
</evidence>
<dbReference type="NCBIfam" id="TIGR00815">
    <property type="entry name" value="sulP"/>
    <property type="match status" value="1"/>
</dbReference>
<dbReference type="PROSITE" id="PS50801">
    <property type="entry name" value="STAS"/>
    <property type="match status" value="1"/>
</dbReference>
<proteinExistence type="predicted"/>
<evidence type="ECO:0000256" key="5">
    <source>
        <dbReference type="SAM" id="Phobius"/>
    </source>
</evidence>
<dbReference type="Gene3D" id="3.30.750.24">
    <property type="entry name" value="STAS domain"/>
    <property type="match status" value="1"/>
</dbReference>
<dbReference type="GO" id="GO:0016020">
    <property type="term" value="C:membrane"/>
    <property type="evidence" value="ECO:0007669"/>
    <property type="project" value="UniProtKB-SubCell"/>
</dbReference>
<feature type="transmembrane region" description="Helical" evidence="5">
    <location>
        <begin position="428"/>
        <end position="446"/>
    </location>
</feature>
<dbReference type="Pfam" id="PF00916">
    <property type="entry name" value="Sulfate_transp"/>
    <property type="match status" value="1"/>
</dbReference>
<comment type="subcellular location">
    <subcellularLocation>
        <location evidence="1">Membrane</location>
        <topology evidence="1">Multi-pass membrane protein</topology>
    </subcellularLocation>
</comment>
<dbReference type="GO" id="GO:0055085">
    <property type="term" value="P:transmembrane transport"/>
    <property type="evidence" value="ECO:0007669"/>
    <property type="project" value="InterPro"/>
</dbReference>
<evidence type="ECO:0000256" key="2">
    <source>
        <dbReference type="ARBA" id="ARBA00022692"/>
    </source>
</evidence>